<dbReference type="PROSITE" id="PS50075">
    <property type="entry name" value="CARRIER"/>
    <property type="match status" value="1"/>
</dbReference>
<evidence type="ECO:0000259" key="1">
    <source>
        <dbReference type="PROSITE" id="PS50075"/>
    </source>
</evidence>
<evidence type="ECO:0000313" key="3">
    <source>
        <dbReference type="Proteomes" id="UP001240643"/>
    </source>
</evidence>
<dbReference type="SUPFAM" id="SSF47336">
    <property type="entry name" value="ACP-like"/>
    <property type="match status" value="1"/>
</dbReference>
<evidence type="ECO:0000313" key="2">
    <source>
        <dbReference type="EMBL" id="MDQ0514105.1"/>
    </source>
</evidence>
<dbReference type="InterPro" id="IPR009081">
    <property type="entry name" value="PP-bd_ACP"/>
</dbReference>
<name>A0ABU0LZH3_9BACT</name>
<feature type="domain" description="Carrier" evidence="1">
    <location>
        <begin position="13"/>
        <end position="85"/>
    </location>
</feature>
<keyword evidence="3" id="KW-1185">Reference proteome</keyword>
<gene>
    <name evidence="2" type="ORF">J2Z62_000543</name>
</gene>
<dbReference type="Pfam" id="PF00550">
    <property type="entry name" value="PP-binding"/>
    <property type="match status" value="1"/>
</dbReference>
<accession>A0ABU0LZH3</accession>
<dbReference type="Proteomes" id="UP001240643">
    <property type="component" value="Unassembled WGS sequence"/>
</dbReference>
<comment type="caution">
    <text evidence="2">The sequence shown here is derived from an EMBL/GenBank/DDBJ whole genome shotgun (WGS) entry which is preliminary data.</text>
</comment>
<dbReference type="Gene3D" id="1.10.1200.10">
    <property type="entry name" value="ACP-like"/>
    <property type="match status" value="1"/>
</dbReference>
<sequence length="85" mass="10033">MPSNQTYFMTRPELIKFIEQSLKNRNYHVKITEDKLDLPIRDLQIDSLLAFSIITDIEKKVGYQADDQELMKVKSLNDLLKLFTK</sequence>
<organism evidence="2 3">
    <name type="scientific">Mycoplasmoides fastidiosum</name>
    <dbReference type="NCBI Taxonomy" id="92758"/>
    <lineage>
        <taxon>Bacteria</taxon>
        <taxon>Bacillati</taxon>
        <taxon>Mycoplasmatota</taxon>
        <taxon>Mycoplasmoidales</taxon>
        <taxon>Mycoplasmoidaceae</taxon>
        <taxon>Mycoplasmoides</taxon>
    </lineage>
</organism>
<dbReference type="EMBL" id="JAUSWO010000001">
    <property type="protein sequence ID" value="MDQ0514105.1"/>
    <property type="molecule type" value="Genomic_DNA"/>
</dbReference>
<reference evidence="2" key="1">
    <citation type="submission" date="2023-07" db="EMBL/GenBank/DDBJ databases">
        <title>Genomic Encyclopedia of Type Strains, Phase IV (KMG-IV): sequencing the most valuable type-strain genomes for metagenomic binning, comparative biology and taxonomic classification.</title>
        <authorList>
            <person name="Goeker M."/>
        </authorList>
    </citation>
    <scope>NUCLEOTIDE SEQUENCE [LARGE SCALE GENOMIC DNA]</scope>
    <source>
        <strain evidence="2">DSM 21204</strain>
    </source>
</reference>
<dbReference type="InterPro" id="IPR036736">
    <property type="entry name" value="ACP-like_sf"/>
</dbReference>
<proteinExistence type="predicted"/>
<protein>
    <submittedName>
        <fullName evidence="2">Acyl carrier protein</fullName>
    </submittedName>
</protein>